<proteinExistence type="predicted"/>
<reference evidence="2" key="1">
    <citation type="submission" date="2017-02" db="EMBL/GenBank/DDBJ databases">
        <authorList>
            <person name="Varghese N."/>
            <person name="Submissions S."/>
        </authorList>
    </citation>
    <scope>NUCLEOTIDE SEQUENCE [LARGE SCALE GENOMIC DNA]</scope>
    <source>
        <strain evidence="2">USBA 833</strain>
    </source>
</reference>
<dbReference type="OrthoDB" id="43591at2"/>
<dbReference type="AlphaFoldDB" id="A0A1T4Y7E5"/>
<evidence type="ECO:0000313" key="2">
    <source>
        <dbReference type="Proteomes" id="UP000190105"/>
    </source>
</evidence>
<dbReference type="Proteomes" id="UP000190105">
    <property type="component" value="Unassembled WGS sequence"/>
</dbReference>
<dbReference type="EMBL" id="FUYH01000024">
    <property type="protein sequence ID" value="SKA97195.1"/>
    <property type="molecule type" value="Genomic_DNA"/>
</dbReference>
<name>A0A1T4Y7E5_9CLOT</name>
<protein>
    <submittedName>
        <fullName evidence="1">Uncharacterized protein</fullName>
    </submittedName>
</protein>
<sequence>MDLNIIQETLNKIEGIINSKVVSEGGEITEIHILANNTRSPKQIVRDIESTLYAQFDYRIDKNKISIAAIQSEDYLVLKRIRLSGVSVVSKDNVIECSVNLSYDEKEYSTNEVGINTAANRKKIVATATVKTVEQILGQAFIFDVQDVIINSSNNVNIATVLVNVMLGGNEETLVGSAIIKKDINETIAKATLDAINRRIQRITL</sequence>
<dbReference type="RefSeq" id="WP_078697415.1">
    <property type="nucleotide sequence ID" value="NZ_FUYH01000024.1"/>
</dbReference>
<accession>A0A1T4Y7E5</accession>
<gene>
    <name evidence="1" type="ORF">SAMN05443428_12414</name>
</gene>
<organism evidence="1 2">
    <name type="scientific">Caloramator quimbayensis</name>
    <dbReference type="NCBI Taxonomy" id="1147123"/>
    <lineage>
        <taxon>Bacteria</taxon>
        <taxon>Bacillati</taxon>
        <taxon>Bacillota</taxon>
        <taxon>Clostridia</taxon>
        <taxon>Eubacteriales</taxon>
        <taxon>Clostridiaceae</taxon>
        <taxon>Caloramator</taxon>
    </lineage>
</organism>
<dbReference type="STRING" id="1147123.SAMN05443428_12414"/>
<evidence type="ECO:0000313" key="1">
    <source>
        <dbReference type="EMBL" id="SKA97195.1"/>
    </source>
</evidence>
<keyword evidence="2" id="KW-1185">Reference proteome</keyword>